<evidence type="ECO:0000256" key="10">
    <source>
        <dbReference type="ARBA" id="ARBA00022946"/>
    </source>
</evidence>
<comment type="similarity">
    <text evidence="6 12">Belongs to the SHMT family.</text>
</comment>
<dbReference type="InterPro" id="IPR019798">
    <property type="entry name" value="Ser_HO-MeTrfase_PLP_BS"/>
</dbReference>
<dbReference type="Gene3D" id="3.40.640.10">
    <property type="entry name" value="Type I PLP-dependent aspartate aminotransferase-like (Major domain)"/>
    <property type="match status" value="1"/>
</dbReference>
<dbReference type="HAMAP" id="MF_00051">
    <property type="entry name" value="SHMT"/>
    <property type="match status" value="1"/>
</dbReference>
<comment type="pathway">
    <text evidence="5 12">One-carbon metabolism; tetrahydrofolate interconversion.</text>
</comment>
<evidence type="ECO:0000256" key="6">
    <source>
        <dbReference type="ARBA" id="ARBA00006376"/>
    </source>
</evidence>
<feature type="compositionally biased region" description="Gly residues" evidence="13">
    <location>
        <begin position="116"/>
        <end position="126"/>
    </location>
</feature>
<evidence type="ECO:0000256" key="13">
    <source>
        <dbReference type="SAM" id="MobiDB-lite"/>
    </source>
</evidence>
<accession>A0A2U3EN72</accession>
<dbReference type="InterPro" id="IPR001085">
    <property type="entry name" value="Ser_HO-MeTrfase"/>
</dbReference>
<dbReference type="InterPro" id="IPR049943">
    <property type="entry name" value="Ser_HO-MeTrfase-like"/>
</dbReference>
<evidence type="ECO:0000256" key="2">
    <source>
        <dbReference type="ARBA" id="ARBA00001933"/>
    </source>
</evidence>
<evidence type="ECO:0000256" key="8">
    <source>
        <dbReference type="ARBA" id="ARBA00022679"/>
    </source>
</evidence>
<feature type="compositionally biased region" description="Polar residues" evidence="13">
    <location>
        <begin position="7"/>
        <end position="18"/>
    </location>
</feature>
<keyword evidence="7 12" id="KW-0554">One-carbon metabolism</keyword>
<evidence type="ECO:0000256" key="9">
    <source>
        <dbReference type="ARBA" id="ARBA00022898"/>
    </source>
</evidence>
<comment type="function">
    <text evidence="3 12">Interconversion of serine and glycine.</text>
</comment>
<proteinExistence type="inferred from homology"/>
<sequence>MYPSWRRPTSVTTPSPDRQSVACAQQGAVKSHEVKGAPAVRNPLANGNASAVIKLPQAAWAAGAALAPAGAVLDKRLRRPPPLPPRAVLGWASARLLAALAYRRRRRRRPPPGHSSAGGGVAGIGGRSASDGQISDATLPVSLWEGRSGGIIAVDTRPPPRLAPKTSGRATFLHLRRNLLCFFLFSLLLYPCAPPGGIGSHRRPHNEPLLSLCDTCASDHHTQLRLQPAMSLPGLRGTSRALRGIARPATLPVAGRRAKSSMAMDGQQQLLAAHLQKADPAVFDIIENEKKRQKHFINLIPSENFTSQAVLDALGSVMQNKYSEGYPGARYYGGNEFIDQAERLCQQRALEAFDLDPKNWGVNVQALSGAPANLYVYSALMNTHDRLMGLDLPHGGHLSHGYQTPTKKISFISKYFETLPYRLDESTGLIDYDKLEEMALLYRPKIIVAGASAYSRLIDYKRMREICDKVNAYMLADMAHISGLVAAKVMPGPFPYADIVTTTSHKSLRGPRGALIFFRKGVRRQNPKTKEDEMYNLEGPINTSVFPGHQGGPHNHTITALAVALKQAQSPDFHAYQSQVLANAKAFAKRLGDDKGKGGLGYSIVSGGTDNHLVLADLKPHGVDGGRVERVLELVGVAANKNTVPGDRSALVPGGLRMGTPAMTTRGFNEDDFVRVADVVDRAVAIAARVDKTVRAAAKDKGEKSPGKLKLFLDHLGNGDNEPEIVQLRSEVEDWVGTYPLPWESGK</sequence>
<evidence type="ECO:0000256" key="12">
    <source>
        <dbReference type="RuleBase" id="RU000585"/>
    </source>
</evidence>
<evidence type="ECO:0000256" key="11">
    <source>
        <dbReference type="ARBA" id="ARBA00023128"/>
    </source>
</evidence>
<evidence type="ECO:0000259" key="14">
    <source>
        <dbReference type="Pfam" id="PF00464"/>
    </source>
</evidence>
<dbReference type="PANTHER" id="PTHR11680:SF57">
    <property type="entry name" value="SERINE HYDROXYMETHYLTRANSFERASE, MITOCHONDRIAL"/>
    <property type="match status" value="1"/>
</dbReference>
<name>A0A2U3EN72_PURLI</name>
<keyword evidence="15" id="KW-0489">Methyltransferase</keyword>
<protein>
    <recommendedName>
        <fullName evidence="12">Serine hydroxymethyltransferase</fullName>
        <ecNumber evidence="12">2.1.2.1</ecNumber>
    </recommendedName>
</protein>
<dbReference type="Pfam" id="PF00464">
    <property type="entry name" value="SHMT"/>
    <property type="match status" value="1"/>
</dbReference>
<dbReference type="PANTHER" id="PTHR11680">
    <property type="entry name" value="SERINE HYDROXYMETHYLTRANSFERASE"/>
    <property type="match status" value="1"/>
</dbReference>
<dbReference type="InterPro" id="IPR015424">
    <property type="entry name" value="PyrdxlP-dep_Trfase"/>
</dbReference>
<evidence type="ECO:0000313" key="15">
    <source>
        <dbReference type="EMBL" id="PWI75961.1"/>
    </source>
</evidence>
<evidence type="ECO:0000256" key="5">
    <source>
        <dbReference type="ARBA" id="ARBA00004777"/>
    </source>
</evidence>
<comment type="catalytic activity">
    <reaction evidence="1 12">
        <text>(6R)-5,10-methylene-5,6,7,8-tetrahydrofolate + glycine + H2O = (6S)-5,6,7,8-tetrahydrofolate + L-serine</text>
        <dbReference type="Rhea" id="RHEA:15481"/>
        <dbReference type="ChEBI" id="CHEBI:15377"/>
        <dbReference type="ChEBI" id="CHEBI:15636"/>
        <dbReference type="ChEBI" id="CHEBI:33384"/>
        <dbReference type="ChEBI" id="CHEBI:57305"/>
        <dbReference type="ChEBI" id="CHEBI:57453"/>
        <dbReference type="EC" id="2.1.2.1"/>
    </reaction>
</comment>
<evidence type="ECO:0000256" key="1">
    <source>
        <dbReference type="ARBA" id="ARBA00001528"/>
    </source>
</evidence>
<dbReference type="Proteomes" id="UP000245956">
    <property type="component" value="Unassembled WGS sequence"/>
</dbReference>
<keyword evidence="8 12" id="KW-0808">Transferase</keyword>
<feature type="region of interest" description="Disordered" evidence="13">
    <location>
        <begin position="103"/>
        <end position="133"/>
    </location>
</feature>
<dbReference type="GO" id="GO:0032259">
    <property type="term" value="P:methylation"/>
    <property type="evidence" value="ECO:0007669"/>
    <property type="project" value="UniProtKB-KW"/>
</dbReference>
<dbReference type="EC" id="2.1.2.1" evidence="12"/>
<dbReference type="GO" id="GO:0030170">
    <property type="term" value="F:pyridoxal phosphate binding"/>
    <property type="evidence" value="ECO:0007669"/>
    <property type="project" value="InterPro"/>
</dbReference>
<comment type="subcellular location">
    <subcellularLocation>
        <location evidence="4">Mitochondrion</location>
    </subcellularLocation>
</comment>
<dbReference type="FunFam" id="3.40.640.10:FF:000097">
    <property type="entry name" value="Serine hydroxymethyltransferase"/>
    <property type="match status" value="1"/>
</dbReference>
<dbReference type="SUPFAM" id="SSF53383">
    <property type="entry name" value="PLP-dependent transferases"/>
    <property type="match status" value="1"/>
</dbReference>
<dbReference type="InterPro" id="IPR039429">
    <property type="entry name" value="SHMT-like_dom"/>
</dbReference>
<dbReference type="NCBIfam" id="NF000586">
    <property type="entry name" value="PRK00011.1"/>
    <property type="match status" value="1"/>
</dbReference>
<comment type="cofactor">
    <cofactor evidence="2 12">
        <name>pyridoxal 5'-phosphate</name>
        <dbReference type="ChEBI" id="CHEBI:597326"/>
    </cofactor>
</comment>
<dbReference type="PROSITE" id="PS00096">
    <property type="entry name" value="SHMT"/>
    <property type="match status" value="1"/>
</dbReference>
<evidence type="ECO:0000256" key="4">
    <source>
        <dbReference type="ARBA" id="ARBA00004173"/>
    </source>
</evidence>
<dbReference type="InterPro" id="IPR015421">
    <property type="entry name" value="PyrdxlP-dep_Trfase_major"/>
</dbReference>
<dbReference type="GO" id="GO:0008168">
    <property type="term" value="F:methyltransferase activity"/>
    <property type="evidence" value="ECO:0007669"/>
    <property type="project" value="UniProtKB-KW"/>
</dbReference>
<dbReference type="Gene3D" id="3.90.1150.10">
    <property type="entry name" value="Aspartate Aminotransferase, domain 1"/>
    <property type="match status" value="1"/>
</dbReference>
<dbReference type="GO" id="GO:0005739">
    <property type="term" value="C:mitochondrion"/>
    <property type="evidence" value="ECO:0007669"/>
    <property type="project" value="UniProtKB-SubCell"/>
</dbReference>
<dbReference type="CDD" id="cd00378">
    <property type="entry name" value="SHMT"/>
    <property type="match status" value="1"/>
</dbReference>
<dbReference type="GO" id="GO:0035999">
    <property type="term" value="P:tetrahydrofolate interconversion"/>
    <property type="evidence" value="ECO:0007669"/>
    <property type="project" value="UniProtKB-UniPathway"/>
</dbReference>
<evidence type="ECO:0000256" key="7">
    <source>
        <dbReference type="ARBA" id="ARBA00022563"/>
    </source>
</evidence>
<keyword evidence="10" id="KW-0809">Transit peptide</keyword>
<dbReference type="GO" id="GO:0004372">
    <property type="term" value="F:glycine hydroxymethyltransferase activity"/>
    <property type="evidence" value="ECO:0007669"/>
    <property type="project" value="UniProtKB-EC"/>
</dbReference>
<dbReference type="UniPathway" id="UPA00193"/>
<feature type="region of interest" description="Disordered" evidence="13">
    <location>
        <begin position="1"/>
        <end position="21"/>
    </location>
</feature>
<evidence type="ECO:0000256" key="3">
    <source>
        <dbReference type="ARBA" id="ARBA00002224"/>
    </source>
</evidence>
<evidence type="ECO:0000313" key="16">
    <source>
        <dbReference type="Proteomes" id="UP000245956"/>
    </source>
</evidence>
<keyword evidence="11" id="KW-0496">Mitochondrion</keyword>
<dbReference type="AlphaFoldDB" id="A0A2U3EN72"/>
<keyword evidence="9 12" id="KW-0663">Pyridoxal phosphate</keyword>
<feature type="domain" description="Serine hydroxymethyltransferase-like" evidence="14">
    <location>
        <begin position="275"/>
        <end position="679"/>
    </location>
</feature>
<reference evidence="15 16" key="1">
    <citation type="journal article" date="2016" name="Front. Microbiol.">
        <title>Genome and transcriptome sequences reveal the specific parasitism of the nematophagous Purpureocillium lilacinum 36-1.</title>
        <authorList>
            <person name="Xie J."/>
            <person name="Li S."/>
            <person name="Mo C."/>
            <person name="Xiao X."/>
            <person name="Peng D."/>
            <person name="Wang G."/>
            <person name="Xiao Y."/>
        </authorList>
    </citation>
    <scope>NUCLEOTIDE SEQUENCE [LARGE SCALE GENOMIC DNA]</scope>
    <source>
        <strain evidence="15 16">36-1</strain>
    </source>
</reference>
<dbReference type="EMBL" id="LCWV01000002">
    <property type="protein sequence ID" value="PWI75961.1"/>
    <property type="molecule type" value="Genomic_DNA"/>
</dbReference>
<comment type="caution">
    <text evidence="15">The sequence shown here is derived from an EMBL/GenBank/DDBJ whole genome shotgun (WGS) entry which is preliminary data.</text>
</comment>
<gene>
    <name evidence="15" type="ORF">PCL_06619</name>
</gene>
<dbReference type="InterPro" id="IPR015422">
    <property type="entry name" value="PyrdxlP-dep_Trfase_small"/>
</dbReference>
<organism evidence="15 16">
    <name type="scientific">Purpureocillium lilacinum</name>
    <name type="common">Paecilomyces lilacinus</name>
    <dbReference type="NCBI Taxonomy" id="33203"/>
    <lineage>
        <taxon>Eukaryota</taxon>
        <taxon>Fungi</taxon>
        <taxon>Dikarya</taxon>
        <taxon>Ascomycota</taxon>
        <taxon>Pezizomycotina</taxon>
        <taxon>Sordariomycetes</taxon>
        <taxon>Hypocreomycetidae</taxon>
        <taxon>Hypocreales</taxon>
        <taxon>Ophiocordycipitaceae</taxon>
        <taxon>Purpureocillium</taxon>
    </lineage>
</organism>
<dbReference type="GO" id="GO:0019264">
    <property type="term" value="P:glycine biosynthetic process from serine"/>
    <property type="evidence" value="ECO:0007669"/>
    <property type="project" value="InterPro"/>
</dbReference>